<dbReference type="GO" id="GO:0006355">
    <property type="term" value="P:regulation of DNA-templated transcription"/>
    <property type="evidence" value="ECO:0007669"/>
    <property type="project" value="TreeGrafter"/>
</dbReference>
<evidence type="ECO:0000313" key="4">
    <source>
        <dbReference type="RefSeq" id="XP_025421045.1"/>
    </source>
</evidence>
<dbReference type="OrthoDB" id="2434995at2759"/>
<keyword evidence="3" id="KW-1185">Reference proteome</keyword>
<dbReference type="RefSeq" id="XP_025421046.1">
    <property type="nucleotide sequence ID" value="XM_025565261.1"/>
</dbReference>
<dbReference type="GO" id="GO:0005634">
    <property type="term" value="C:nucleus"/>
    <property type="evidence" value="ECO:0007669"/>
    <property type="project" value="TreeGrafter"/>
</dbReference>
<dbReference type="InterPro" id="IPR026085">
    <property type="entry name" value="ATF7-int"/>
</dbReference>
<feature type="domain" description="Activating transcription factor 7-interacting protein Fn3" evidence="2">
    <location>
        <begin position="453"/>
        <end position="542"/>
    </location>
</feature>
<dbReference type="GeneID" id="112691110"/>
<dbReference type="RefSeq" id="XP_025421045.1">
    <property type="nucleotide sequence ID" value="XM_025565260.1"/>
</dbReference>
<evidence type="ECO:0000259" key="2">
    <source>
        <dbReference type="Pfam" id="PF16794"/>
    </source>
</evidence>
<dbReference type="InterPro" id="IPR056565">
    <property type="entry name" value="Fn3_ATF7IP"/>
</dbReference>
<proteinExistence type="predicted"/>
<sequence length="548" mass="62831">MNKNNNGESKKTNDNTQEPRISFRFNNNVRELPLSKFDMIVYREVMKLIDNTEIQENLNSEKSVHSSNVNYWTKEYNYYSTQAYIYGNLIKQLEKDLKINKQAQPRKNLTCSVNQNVNIYLESDQSKNMNVDPEIIEISDNEIDQSLNKNKHSTNSMLVDKKQETKCSSINLVGVIEECQKLKVKHKIDPKSKTSNVTPNDNINNNCNNKALPINFEACTSLNKETCLLTCTCKCNSGSKSKTMLIDDKINCDDVNYKISTFVDIKDKCKKNCNPDIKTSGSNKNKREKSFNKTNNQNILNIKIPKLAKTGQESAGLHLKKSESRNATPIYNINNNCNIKSLLINVEACTSLNRKTCLSTLTLKHESAPKPMFVNNEINSDDVNEGISTKIRDNKICDLSIKNCEKIHSKTDDQSIINIKIPELPKTLQYPPPFPVEHLYNSDPSWKNELPAPILDIKDHENKVILYWDMKLDLMMAKINMFELFVCRETNTIPNSSMWIKVGDIKVDKLPMKCDLNKCIKGCTYYFALRAIDIHKRKAPFTIKKIIK</sequence>
<organism evidence="3 5">
    <name type="scientific">Sipha flava</name>
    <name type="common">yellow sugarcane aphid</name>
    <dbReference type="NCBI Taxonomy" id="143950"/>
    <lineage>
        <taxon>Eukaryota</taxon>
        <taxon>Metazoa</taxon>
        <taxon>Ecdysozoa</taxon>
        <taxon>Arthropoda</taxon>
        <taxon>Hexapoda</taxon>
        <taxon>Insecta</taxon>
        <taxon>Pterygota</taxon>
        <taxon>Neoptera</taxon>
        <taxon>Paraneoptera</taxon>
        <taxon>Hemiptera</taxon>
        <taxon>Sternorrhyncha</taxon>
        <taxon>Aphidomorpha</taxon>
        <taxon>Aphidoidea</taxon>
        <taxon>Aphididae</taxon>
        <taxon>Sipha</taxon>
    </lineage>
</organism>
<dbReference type="Proteomes" id="UP000694846">
    <property type="component" value="Unplaced"/>
</dbReference>
<protein>
    <submittedName>
        <fullName evidence="4 5">Activating transcription factor 7-interacting protein 2-like isoform X1</fullName>
    </submittedName>
</protein>
<dbReference type="PANTHER" id="PTHR23210">
    <property type="entry name" value="ACTIVATING TRANSCRIPTION FACTOR 7 INTERACTING PROTEIN"/>
    <property type="match status" value="1"/>
</dbReference>
<name>A0A8B8GEL5_9HEMI</name>
<dbReference type="PANTHER" id="PTHR23210:SF26">
    <property type="entry name" value="ACTIVATING TRANSCRIPTION FACTOR 7-INTERACTING PROTEIN 1"/>
    <property type="match status" value="1"/>
</dbReference>
<gene>
    <name evidence="4 5" type="primary">LOC112691110</name>
</gene>
<reference evidence="4 5" key="1">
    <citation type="submission" date="2025-04" db="UniProtKB">
        <authorList>
            <consortium name="RefSeq"/>
        </authorList>
    </citation>
    <scope>IDENTIFICATION</scope>
    <source>
        <tissue evidence="4 5">Whole body</tissue>
    </source>
</reference>
<accession>A0A8B8GEL5</accession>
<evidence type="ECO:0000313" key="3">
    <source>
        <dbReference type="Proteomes" id="UP000694846"/>
    </source>
</evidence>
<evidence type="ECO:0000313" key="5">
    <source>
        <dbReference type="RefSeq" id="XP_025421046.1"/>
    </source>
</evidence>
<evidence type="ECO:0000256" key="1">
    <source>
        <dbReference type="SAM" id="MobiDB-lite"/>
    </source>
</evidence>
<dbReference type="GO" id="GO:0003712">
    <property type="term" value="F:transcription coregulator activity"/>
    <property type="evidence" value="ECO:0007669"/>
    <property type="project" value="TreeGrafter"/>
</dbReference>
<dbReference type="Pfam" id="PF16794">
    <property type="entry name" value="fn3_4"/>
    <property type="match status" value="1"/>
</dbReference>
<dbReference type="GO" id="GO:0005667">
    <property type="term" value="C:transcription regulator complex"/>
    <property type="evidence" value="ECO:0007669"/>
    <property type="project" value="TreeGrafter"/>
</dbReference>
<feature type="region of interest" description="Disordered" evidence="1">
    <location>
        <begin position="1"/>
        <end position="20"/>
    </location>
</feature>
<dbReference type="AlphaFoldDB" id="A0A8B8GEL5"/>